<comment type="caution">
    <text evidence="9">The sequence shown here is derived from an EMBL/GenBank/DDBJ whole genome shotgun (WGS) entry which is preliminary data.</text>
</comment>
<dbReference type="InterPro" id="IPR015760">
    <property type="entry name" value="TIF_IF2"/>
</dbReference>
<dbReference type="Pfam" id="PF11987">
    <property type="entry name" value="IF-2"/>
    <property type="match status" value="1"/>
</dbReference>
<gene>
    <name evidence="9" type="ORF">GSLYS_00011236001</name>
</gene>
<dbReference type="CDD" id="cd03702">
    <property type="entry name" value="IF2_mtIF2_II"/>
    <property type="match status" value="1"/>
</dbReference>
<comment type="function">
    <text evidence="6">One of the essential components for the initiation of protein synthesis. Protects formylmethionyl-tRNA from spontaneous hydrolysis and promotes its binding to the 30S ribosomal subunits. Also involved in the hydrolysis of GTP during the formation of the 70S ribosomal complex.</text>
</comment>
<dbReference type="SUPFAM" id="SSF52156">
    <property type="entry name" value="Initiation factor IF2/eIF5b, domain 3"/>
    <property type="match status" value="1"/>
</dbReference>
<dbReference type="Pfam" id="PF00009">
    <property type="entry name" value="GTP_EFTU"/>
    <property type="match status" value="1"/>
</dbReference>
<dbReference type="PANTHER" id="PTHR43381:SF20">
    <property type="entry name" value="TRANSLATION INITIATION FACTOR IF-2, MITOCHONDRIAL"/>
    <property type="match status" value="1"/>
</dbReference>
<proteinExistence type="inferred from homology"/>
<dbReference type="Gene3D" id="3.40.50.10050">
    <property type="entry name" value="Translation initiation factor IF- 2, domain 3"/>
    <property type="match status" value="1"/>
</dbReference>
<keyword evidence="4" id="KW-0648">Protein biosynthesis</keyword>
<dbReference type="CDD" id="cd03692">
    <property type="entry name" value="mtIF2_IVc"/>
    <property type="match status" value="1"/>
</dbReference>
<dbReference type="InterPro" id="IPR005225">
    <property type="entry name" value="Small_GTP-bd"/>
</dbReference>
<dbReference type="FunFam" id="2.40.30.10:FF:000007">
    <property type="entry name" value="Translation initiation factor IF-2"/>
    <property type="match status" value="1"/>
</dbReference>
<protein>
    <recommendedName>
        <fullName evidence="8">Tr-type G domain-containing protein</fullName>
    </recommendedName>
</protein>
<organism evidence="9 10">
    <name type="scientific">Lymnaea stagnalis</name>
    <name type="common">Great pond snail</name>
    <name type="synonym">Helix stagnalis</name>
    <dbReference type="NCBI Taxonomy" id="6523"/>
    <lineage>
        <taxon>Eukaryota</taxon>
        <taxon>Metazoa</taxon>
        <taxon>Spiralia</taxon>
        <taxon>Lophotrochozoa</taxon>
        <taxon>Mollusca</taxon>
        <taxon>Gastropoda</taxon>
        <taxon>Heterobranchia</taxon>
        <taxon>Euthyneura</taxon>
        <taxon>Panpulmonata</taxon>
        <taxon>Hygrophila</taxon>
        <taxon>Lymnaeoidea</taxon>
        <taxon>Lymnaeidae</taxon>
        <taxon>Lymnaea</taxon>
    </lineage>
</organism>
<dbReference type="SUPFAM" id="SSF52540">
    <property type="entry name" value="P-loop containing nucleoside triphosphate hydrolases"/>
    <property type="match status" value="1"/>
</dbReference>
<dbReference type="InterPro" id="IPR036925">
    <property type="entry name" value="TIF_IF2_dom3_sf"/>
</dbReference>
<dbReference type="GO" id="GO:0003924">
    <property type="term" value="F:GTPase activity"/>
    <property type="evidence" value="ECO:0007669"/>
    <property type="project" value="InterPro"/>
</dbReference>
<keyword evidence="5" id="KW-0342">GTP-binding</keyword>
<dbReference type="InterPro" id="IPR027417">
    <property type="entry name" value="P-loop_NTPase"/>
</dbReference>
<keyword evidence="3" id="KW-0547">Nucleotide-binding</keyword>
<keyword evidence="2" id="KW-0396">Initiation factor</keyword>
<dbReference type="InterPro" id="IPR023115">
    <property type="entry name" value="TIF_IF2_dom3"/>
</dbReference>
<dbReference type="Pfam" id="PF22042">
    <property type="entry name" value="EF-G_D2"/>
    <property type="match status" value="1"/>
</dbReference>
<dbReference type="FunFam" id="3.40.50.10050:FF:000001">
    <property type="entry name" value="Translation initiation factor IF-2"/>
    <property type="match status" value="1"/>
</dbReference>
<dbReference type="CDD" id="cd01887">
    <property type="entry name" value="IF2_eIF5B"/>
    <property type="match status" value="1"/>
</dbReference>
<dbReference type="SUPFAM" id="SSF50447">
    <property type="entry name" value="Translation proteins"/>
    <property type="match status" value="2"/>
</dbReference>
<evidence type="ECO:0000256" key="1">
    <source>
        <dbReference type="ARBA" id="ARBA00007733"/>
    </source>
</evidence>
<evidence type="ECO:0000313" key="10">
    <source>
        <dbReference type="Proteomes" id="UP001497497"/>
    </source>
</evidence>
<dbReference type="FunFam" id="3.40.50.300:FF:000019">
    <property type="entry name" value="Translation initiation factor IF-2"/>
    <property type="match status" value="1"/>
</dbReference>
<evidence type="ECO:0000256" key="2">
    <source>
        <dbReference type="ARBA" id="ARBA00022540"/>
    </source>
</evidence>
<evidence type="ECO:0000256" key="5">
    <source>
        <dbReference type="ARBA" id="ARBA00023134"/>
    </source>
</evidence>
<dbReference type="InterPro" id="IPR000795">
    <property type="entry name" value="T_Tr_GTP-bd_dom"/>
</dbReference>
<dbReference type="GO" id="GO:0005525">
    <property type="term" value="F:GTP binding"/>
    <property type="evidence" value="ECO:0007669"/>
    <property type="project" value="UniProtKB-KW"/>
</dbReference>
<name>A0AAV2HZ09_LYMST</name>
<dbReference type="Proteomes" id="UP001497497">
    <property type="component" value="Unassembled WGS sequence"/>
</dbReference>
<evidence type="ECO:0000313" key="9">
    <source>
        <dbReference type="EMBL" id="CAL1537323.1"/>
    </source>
</evidence>
<feature type="chain" id="PRO_5043830743" description="Tr-type G domain-containing protein" evidence="7">
    <location>
        <begin position="17"/>
        <end position="716"/>
    </location>
</feature>
<dbReference type="PROSITE" id="PS51722">
    <property type="entry name" value="G_TR_2"/>
    <property type="match status" value="1"/>
</dbReference>
<feature type="signal peptide" evidence="7">
    <location>
        <begin position="1"/>
        <end position="16"/>
    </location>
</feature>
<sequence>MATWCFLSGFIRRLQCGLLAYDKRLTAELKCSKYKIFLNRVNSWGIVGLQGHMLHTSHTNLGAKKPFQLQKRNPLKINKGIKLERAYVHLDMTIAELAQATNRSIDNIYEVLMYIPNTEAYDHDDAVLDRSVLVNVVKKLGMVPELVGRKPQKEEEAKDFVKQPPPDQSVLVKRPPVVTIMGHVDHGKTTLLDKLRNSNIVDKEFGGITQHIGAFKVYLQTGEAICFLDTPGHAAFSAMRSRGAHLTDIIVLVVAADDGVMQQTLESIQHAQEAQVPIIVAINKIDKNNADVPRTKQMLLEHQIHLEEFGGDVQAVPISALKGTNLAELQEAIVTQAELMNLKGDPVGLVEGRVVEARLDEKRGRLVTAVIQRGTLKRGDLLIAGTAWAKVRAMFDDLGNPVQAAPPSTPVEILGWKETPSAGEEILQIKKESELKTVLAWREKQEMKKKQEGDYSVISEKRDAHNKEYREALIARRLAGQHKTRMTGMRTKEDPDKDDEIQFSMVLKGDVDGSVDAILDTLDTYRSKKCQLDIVHFGVGAVTESDIEMAAAFGAEIFAFNVGVLEKASVLAKSKGVKIKKHNIIYRLFEDLISELNKRLPKIQEDVVTGEAKVLQVFQIKLPNKAKTYVAGCRCVHGAMSKKLGVKVIRDNETVYTGKVISIKHYKDEVDSVKKEQECGICIDDPEFVFQLQDAIVSYELKYTDQEIDWDPGFLQ</sequence>
<dbReference type="Gene3D" id="3.40.50.300">
    <property type="entry name" value="P-loop containing nucleotide triphosphate hydrolases"/>
    <property type="match status" value="1"/>
</dbReference>
<dbReference type="InterPro" id="IPR044145">
    <property type="entry name" value="IF2_II"/>
</dbReference>
<comment type="similarity">
    <text evidence="1">Belongs to the TRAFAC class translation factor GTPase superfamily. Classic translation factor GTPase family. IF-2 subfamily.</text>
</comment>
<dbReference type="EMBL" id="CAXITT010000258">
    <property type="protein sequence ID" value="CAL1537323.1"/>
    <property type="molecule type" value="Genomic_DNA"/>
</dbReference>
<feature type="domain" description="Tr-type G" evidence="8">
    <location>
        <begin position="173"/>
        <end position="343"/>
    </location>
</feature>
<dbReference type="Gene3D" id="2.40.30.10">
    <property type="entry name" value="Translation factors"/>
    <property type="match status" value="2"/>
</dbReference>
<reference evidence="9 10" key="1">
    <citation type="submission" date="2024-04" db="EMBL/GenBank/DDBJ databases">
        <authorList>
            <consortium name="Genoscope - CEA"/>
            <person name="William W."/>
        </authorList>
    </citation>
    <scope>NUCLEOTIDE SEQUENCE [LARGE SCALE GENOMIC DNA]</scope>
</reference>
<evidence type="ECO:0000256" key="6">
    <source>
        <dbReference type="ARBA" id="ARBA00025162"/>
    </source>
</evidence>
<accession>A0AAV2HZ09</accession>
<keyword evidence="10" id="KW-1185">Reference proteome</keyword>
<evidence type="ECO:0000256" key="7">
    <source>
        <dbReference type="SAM" id="SignalP"/>
    </source>
</evidence>
<dbReference type="GO" id="GO:0003743">
    <property type="term" value="F:translation initiation factor activity"/>
    <property type="evidence" value="ECO:0007669"/>
    <property type="project" value="UniProtKB-KW"/>
</dbReference>
<evidence type="ECO:0000259" key="8">
    <source>
        <dbReference type="PROSITE" id="PS51722"/>
    </source>
</evidence>
<dbReference type="PANTHER" id="PTHR43381">
    <property type="entry name" value="TRANSLATION INITIATION FACTOR IF-2-RELATED"/>
    <property type="match status" value="1"/>
</dbReference>
<dbReference type="AlphaFoldDB" id="A0AAV2HZ09"/>
<dbReference type="InterPro" id="IPR009000">
    <property type="entry name" value="Transl_B-barrel_sf"/>
</dbReference>
<dbReference type="InterPro" id="IPR053905">
    <property type="entry name" value="EF-G-like_DII"/>
</dbReference>
<evidence type="ECO:0000256" key="4">
    <source>
        <dbReference type="ARBA" id="ARBA00022917"/>
    </source>
</evidence>
<evidence type="ECO:0000256" key="3">
    <source>
        <dbReference type="ARBA" id="ARBA00022741"/>
    </source>
</evidence>
<dbReference type="FunFam" id="2.40.30.10:FF:000008">
    <property type="entry name" value="Translation initiation factor IF-2"/>
    <property type="match status" value="1"/>
</dbReference>
<dbReference type="GO" id="GO:0005737">
    <property type="term" value="C:cytoplasm"/>
    <property type="evidence" value="ECO:0007669"/>
    <property type="project" value="TreeGrafter"/>
</dbReference>
<dbReference type="NCBIfam" id="TIGR00231">
    <property type="entry name" value="small_GTP"/>
    <property type="match status" value="1"/>
</dbReference>
<keyword evidence="7" id="KW-0732">Signal</keyword>